<proteinExistence type="predicted"/>
<dbReference type="Proteomes" id="UP000345527">
    <property type="component" value="Unassembled WGS sequence"/>
</dbReference>
<dbReference type="CDD" id="cd01357">
    <property type="entry name" value="Aspartase"/>
    <property type="match status" value="1"/>
</dbReference>
<dbReference type="PANTHER" id="PTHR42696">
    <property type="entry name" value="ASPARTATE AMMONIA-LYASE"/>
    <property type="match status" value="1"/>
</dbReference>
<dbReference type="PRINTS" id="PR00149">
    <property type="entry name" value="FUMRATELYASE"/>
</dbReference>
<name>A0A5J5DV09_9BIFI</name>
<dbReference type="InterPro" id="IPR051546">
    <property type="entry name" value="Aspartate_Ammonia-Lyase"/>
</dbReference>
<dbReference type="InterPro" id="IPR000362">
    <property type="entry name" value="Fumarate_lyase_fam"/>
</dbReference>
<evidence type="ECO:0000259" key="3">
    <source>
        <dbReference type="Pfam" id="PF10415"/>
    </source>
</evidence>
<dbReference type="InterPro" id="IPR024083">
    <property type="entry name" value="Fumarase/histidase_N"/>
</dbReference>
<dbReference type="FunFam" id="1.20.200.10:FF:000001">
    <property type="entry name" value="Fumarate hydratase, mitochondrial"/>
    <property type="match status" value="1"/>
</dbReference>
<dbReference type="FunFam" id="1.10.275.10:FF:000001">
    <property type="entry name" value="Fumarate hydratase, mitochondrial"/>
    <property type="match status" value="1"/>
</dbReference>
<dbReference type="PANTHER" id="PTHR42696:SF2">
    <property type="entry name" value="ASPARTATE AMMONIA-LYASE"/>
    <property type="match status" value="1"/>
</dbReference>
<dbReference type="GO" id="GO:0006531">
    <property type="term" value="P:aspartate metabolic process"/>
    <property type="evidence" value="ECO:0007669"/>
    <property type="project" value="TreeGrafter"/>
</dbReference>
<gene>
    <name evidence="5" type="ORF">EM848_09315</name>
    <name evidence="4" type="ORF">EMO90_07605</name>
</gene>
<dbReference type="EMBL" id="RZNZ01000009">
    <property type="protein sequence ID" value="KAA8820060.1"/>
    <property type="molecule type" value="Genomic_DNA"/>
</dbReference>
<dbReference type="PROSITE" id="PS00163">
    <property type="entry name" value="FUMARATE_LYASES"/>
    <property type="match status" value="1"/>
</dbReference>
<dbReference type="Gene3D" id="1.20.200.10">
    <property type="entry name" value="Fumarase/aspartase (Central domain)"/>
    <property type="match status" value="1"/>
</dbReference>
<dbReference type="InterPro" id="IPR022761">
    <property type="entry name" value="Fumarate_lyase_N"/>
</dbReference>
<dbReference type="NCBIfam" id="NF008909">
    <property type="entry name" value="PRK12273.1"/>
    <property type="match status" value="1"/>
</dbReference>
<dbReference type="Proteomes" id="UP000374630">
    <property type="component" value="Unassembled WGS sequence"/>
</dbReference>
<evidence type="ECO:0000256" key="1">
    <source>
        <dbReference type="ARBA" id="ARBA00023239"/>
    </source>
</evidence>
<dbReference type="SUPFAM" id="SSF48557">
    <property type="entry name" value="L-aspartase-like"/>
    <property type="match status" value="1"/>
</dbReference>
<dbReference type="GO" id="GO:0008797">
    <property type="term" value="F:aspartate ammonia-lyase activity"/>
    <property type="evidence" value="ECO:0007669"/>
    <property type="project" value="TreeGrafter"/>
</dbReference>
<evidence type="ECO:0000313" key="5">
    <source>
        <dbReference type="EMBL" id="KAA8822215.1"/>
    </source>
</evidence>
<comment type="caution">
    <text evidence="5">The sequence shown here is derived from an EMBL/GenBank/DDBJ whole genome shotgun (WGS) entry which is preliminary data.</text>
</comment>
<feature type="domain" description="Fumarate lyase N-terminal" evidence="2">
    <location>
        <begin position="22"/>
        <end position="353"/>
    </location>
</feature>
<keyword evidence="7" id="KW-1185">Reference proteome</keyword>
<dbReference type="GO" id="GO:0005829">
    <property type="term" value="C:cytosol"/>
    <property type="evidence" value="ECO:0007669"/>
    <property type="project" value="TreeGrafter"/>
</dbReference>
<dbReference type="Gene3D" id="1.10.275.10">
    <property type="entry name" value="Fumarase/aspartase (N-terminal domain)"/>
    <property type="match status" value="1"/>
</dbReference>
<dbReference type="InterPro" id="IPR020557">
    <property type="entry name" value="Fumarate_lyase_CS"/>
</dbReference>
<reference evidence="6 7" key="1">
    <citation type="journal article" date="2019" name="Syst. Appl. Microbiol.">
        <title>Characterization of Bifidobacterium species in feaces of the Egyptian fruit bat: Description of B. vespertilionis sp. nov. and B. rousetti sp. nov.</title>
        <authorList>
            <person name="Modesto M."/>
            <person name="Satti M."/>
            <person name="Watanabe K."/>
            <person name="Puglisi E."/>
            <person name="Morelli L."/>
            <person name="Huang C.-H."/>
            <person name="Liou J.-S."/>
            <person name="Miyashita M."/>
            <person name="Tamura T."/>
            <person name="Saito S."/>
            <person name="Mori K."/>
            <person name="Huang L."/>
            <person name="Sciavilla P."/>
            <person name="Sandri C."/>
            <person name="Spiezio C."/>
            <person name="Vitali F."/>
            <person name="Cavalieri D."/>
            <person name="Perpetuini G."/>
            <person name="Tofalo R."/>
            <person name="Bonetti A."/>
            <person name="Arita M."/>
            <person name="Mattarelli P."/>
        </authorList>
    </citation>
    <scope>NUCLEOTIDE SEQUENCE [LARGE SCALE GENOMIC DNA]</scope>
    <source>
        <strain evidence="4 7">RST16</strain>
        <strain evidence="5 6">RST8</strain>
    </source>
</reference>
<dbReference type="EMBL" id="RZOA01000020">
    <property type="protein sequence ID" value="KAA8822215.1"/>
    <property type="molecule type" value="Genomic_DNA"/>
</dbReference>
<dbReference type="OrthoDB" id="9802809at2"/>
<keyword evidence="1 5" id="KW-0456">Lyase</keyword>
<sequence>MNTYIKPAPVTGPTRLEHDCIGELEVPANVYWGIHTQRAIGNFTVSGLPDSSHPQLVRAYATVKRACAEANEEIGLLPHDKARAIVAACQEIESGKLLDQFPVDVLQGGAGTSTNMNANEVIANRALEIAGHQRGDYHYIHPNDDVNHSQSTNDTYPAACKLALIDAIGPLAEETRKLAQSFHDLADRHADDVTIGRTQLQDAVPMTYGQEFHAFASFLKADTAALERVVPLLMSLNLGATAIGTGICADLRFRKAATEHLARITGLPITAAPDPIAAMTDMSAYIAVSQTAKNLAIHLKKAADDLRLLNSGPHDGFNDLNVPPRQAGSSIMPGKVNPVIPECVDQVCFRVFGMDTTVTWAASEGQLQLNAFDPVIIHELLKGIDLLTNAMVMFRERCVEGITVNKEIGRRYAASSPSISAALNPLIGYERSVDIAKEAAESGRTVREVAGERTDLPAEQLDELLDTTALARRLGQTCRERQA</sequence>
<dbReference type="RefSeq" id="WP_150354656.1">
    <property type="nucleotide sequence ID" value="NZ_JAFEJW010000001.1"/>
</dbReference>
<dbReference type="InterPro" id="IPR008948">
    <property type="entry name" value="L-Aspartase-like"/>
</dbReference>
<evidence type="ECO:0000313" key="7">
    <source>
        <dbReference type="Proteomes" id="UP000374630"/>
    </source>
</evidence>
<dbReference type="InterPro" id="IPR018951">
    <property type="entry name" value="Fumarase_C_C"/>
</dbReference>
<dbReference type="GO" id="GO:0006099">
    <property type="term" value="P:tricarboxylic acid cycle"/>
    <property type="evidence" value="ECO:0007669"/>
    <property type="project" value="InterPro"/>
</dbReference>
<feature type="domain" description="Fumarase C C-terminal" evidence="3">
    <location>
        <begin position="421"/>
        <end position="471"/>
    </location>
</feature>
<evidence type="ECO:0000313" key="6">
    <source>
        <dbReference type="Proteomes" id="UP000345527"/>
    </source>
</evidence>
<accession>A0A5J5DV09</accession>
<dbReference type="Pfam" id="PF00206">
    <property type="entry name" value="Lyase_1"/>
    <property type="match status" value="1"/>
</dbReference>
<dbReference type="AlphaFoldDB" id="A0A5J5DV09"/>
<dbReference type="PRINTS" id="PR00145">
    <property type="entry name" value="ARGSUCLYASE"/>
</dbReference>
<organism evidence="5 6">
    <name type="scientific">Bifidobacterium vespertilionis</name>
    <dbReference type="NCBI Taxonomy" id="2562524"/>
    <lineage>
        <taxon>Bacteria</taxon>
        <taxon>Bacillati</taxon>
        <taxon>Actinomycetota</taxon>
        <taxon>Actinomycetes</taxon>
        <taxon>Bifidobacteriales</taxon>
        <taxon>Bifidobacteriaceae</taxon>
        <taxon>Bifidobacterium</taxon>
    </lineage>
</organism>
<protein>
    <submittedName>
        <fullName evidence="5">Aspartate ammonia-lyase</fullName>
    </submittedName>
</protein>
<dbReference type="Gene3D" id="1.10.40.30">
    <property type="entry name" value="Fumarase/aspartase (C-terminal domain)"/>
    <property type="match status" value="1"/>
</dbReference>
<evidence type="ECO:0000259" key="2">
    <source>
        <dbReference type="Pfam" id="PF00206"/>
    </source>
</evidence>
<evidence type="ECO:0000313" key="4">
    <source>
        <dbReference type="EMBL" id="KAA8820060.1"/>
    </source>
</evidence>
<dbReference type="Pfam" id="PF10415">
    <property type="entry name" value="FumaraseC_C"/>
    <property type="match status" value="1"/>
</dbReference>